<proteinExistence type="predicted"/>
<protein>
    <submittedName>
        <fullName evidence="1">Uncharacterized protein</fullName>
    </submittedName>
</protein>
<dbReference type="RefSeq" id="WP_021360319.1">
    <property type="nucleotide sequence ID" value="NZ_CAACZW010000020.1"/>
</dbReference>
<gene>
    <name evidence="1" type="ORF">SAMEA3375112_01957</name>
</gene>
<organism evidence="1 2">
    <name type="scientific">Clostridioides difficile</name>
    <name type="common">Peptoclostridium difficile</name>
    <dbReference type="NCBI Taxonomy" id="1496"/>
    <lineage>
        <taxon>Bacteria</taxon>
        <taxon>Bacillati</taxon>
        <taxon>Bacillota</taxon>
        <taxon>Clostridia</taxon>
        <taxon>Peptostreptococcales</taxon>
        <taxon>Peptostreptococcaceae</taxon>
        <taxon>Clostridioides</taxon>
    </lineage>
</organism>
<evidence type="ECO:0000313" key="2">
    <source>
        <dbReference type="Proteomes" id="UP000189137"/>
    </source>
</evidence>
<reference evidence="1 2" key="1">
    <citation type="submission" date="2017-02" db="EMBL/GenBank/DDBJ databases">
        <authorList>
            <consortium name="Pathogen Informatics"/>
        </authorList>
    </citation>
    <scope>NUCLEOTIDE SEQUENCE [LARGE SCALE GENOMIC DNA]</scope>
    <source>
        <strain evidence="1 2">VRECD0157</strain>
    </source>
</reference>
<accession>A0A9X8RIZ3</accession>
<dbReference type="EMBL" id="FUPS01000006">
    <property type="protein sequence ID" value="SJS39075.1"/>
    <property type="molecule type" value="Genomic_DNA"/>
</dbReference>
<dbReference type="Proteomes" id="UP000189137">
    <property type="component" value="Unassembled WGS sequence"/>
</dbReference>
<dbReference type="AlphaFoldDB" id="A0A9X8RIZ3"/>
<comment type="caution">
    <text evidence="1">The sequence shown here is derived from an EMBL/GenBank/DDBJ whole genome shotgun (WGS) entry which is preliminary data.</text>
</comment>
<evidence type="ECO:0000313" key="1">
    <source>
        <dbReference type="EMBL" id="SJS39075.1"/>
    </source>
</evidence>
<name>A0A9X8RIZ3_CLODI</name>
<sequence>MEINSVRELRELFELFTVIKAEGNNVVSCNETVNELSNKELIKANENKFKKPWNDALLYEINALDIIKKHKHSDRKEKAYKTYLGLENADIEEIYKIHYGDKENSETVASCEEISSAKTDTISCNHDSVSKGKDTSDSECTCFICSKKIENQEDVFKIPFLTRDYLSSAKEIKNIEICEKCLDGNSWSIIRRKQFKKMKK</sequence>